<sequence>MSFCSALFLYSFHRHSISSTVSRSVIQNCTKMMTG</sequence>
<reference evidence="1 2" key="1">
    <citation type="submission" date="2013-11" db="EMBL/GenBank/DDBJ databases">
        <title>Genome sequencing of Stegodyphus mimosarum.</title>
        <authorList>
            <person name="Bechsgaard J."/>
        </authorList>
    </citation>
    <scope>NUCLEOTIDE SEQUENCE [LARGE SCALE GENOMIC DNA]</scope>
</reference>
<dbReference type="AlphaFoldDB" id="A0A087TJJ5"/>
<evidence type="ECO:0000313" key="2">
    <source>
        <dbReference type="Proteomes" id="UP000054359"/>
    </source>
</evidence>
<name>A0A087TJJ5_STEMI</name>
<protein>
    <submittedName>
        <fullName evidence="1">Uncharacterized protein</fullName>
    </submittedName>
</protein>
<feature type="non-terminal residue" evidence="1">
    <location>
        <position position="35"/>
    </location>
</feature>
<proteinExistence type="predicted"/>
<evidence type="ECO:0000313" key="1">
    <source>
        <dbReference type="EMBL" id="KFM65284.1"/>
    </source>
</evidence>
<dbReference type="EMBL" id="KK115501">
    <property type="protein sequence ID" value="KFM65284.1"/>
    <property type="molecule type" value="Genomic_DNA"/>
</dbReference>
<keyword evidence="2" id="KW-1185">Reference proteome</keyword>
<gene>
    <name evidence="1" type="ORF">X975_21354</name>
</gene>
<accession>A0A087TJJ5</accession>
<organism evidence="1 2">
    <name type="scientific">Stegodyphus mimosarum</name>
    <name type="common">African social velvet spider</name>
    <dbReference type="NCBI Taxonomy" id="407821"/>
    <lineage>
        <taxon>Eukaryota</taxon>
        <taxon>Metazoa</taxon>
        <taxon>Ecdysozoa</taxon>
        <taxon>Arthropoda</taxon>
        <taxon>Chelicerata</taxon>
        <taxon>Arachnida</taxon>
        <taxon>Araneae</taxon>
        <taxon>Araneomorphae</taxon>
        <taxon>Entelegynae</taxon>
        <taxon>Eresoidea</taxon>
        <taxon>Eresidae</taxon>
        <taxon>Stegodyphus</taxon>
    </lineage>
</organism>
<dbReference type="Proteomes" id="UP000054359">
    <property type="component" value="Unassembled WGS sequence"/>
</dbReference>